<reference evidence="1" key="1">
    <citation type="submission" date="2023-03" db="EMBL/GenBank/DDBJ databases">
        <title>Chromosome-scale reference genome and RAD-based genetic map of yellow starthistle (Centaurea solstitialis) reveal putative structural variation and QTLs associated with invader traits.</title>
        <authorList>
            <person name="Reatini B."/>
            <person name="Cang F.A."/>
            <person name="Jiang Q."/>
            <person name="Mckibben M.T.W."/>
            <person name="Barker M.S."/>
            <person name="Rieseberg L.H."/>
            <person name="Dlugosch K.M."/>
        </authorList>
    </citation>
    <scope>NUCLEOTIDE SEQUENCE</scope>
    <source>
        <strain evidence="1">CAN-66</strain>
        <tissue evidence="1">Leaf</tissue>
    </source>
</reference>
<comment type="caution">
    <text evidence="1">The sequence shown here is derived from an EMBL/GenBank/DDBJ whole genome shotgun (WGS) entry which is preliminary data.</text>
</comment>
<proteinExistence type="predicted"/>
<accession>A0AA38SQ36</accession>
<name>A0AA38SQ36_9ASTR</name>
<evidence type="ECO:0000313" key="1">
    <source>
        <dbReference type="EMBL" id="KAJ9546493.1"/>
    </source>
</evidence>
<gene>
    <name evidence="1" type="ORF">OSB04_019036</name>
</gene>
<dbReference type="AlphaFoldDB" id="A0AA38SQ36"/>
<sequence length="260" mass="30536">MSPKSWNLRKSMEDFDVEFVYVHYPNLVSLKINHDLDFGLEPLGNDEDIINQLKYTSKYVYIEHGMTTLRNYLKSPNGSNVVIEELHDEEPHGRKVSSVGKKLFLEWSSESRVDEPLIEKPSTEKQHMFDKQPAFDKQPVLDEQPVLNDDLEDFDPFYGLFGERDGNLHTEISPHFYKMHIEVPPEDETCDDSDFDHTDLETIDMDDSDFESGEESDFDIERRRSLRKLRKQKKKVGQQIFMLVKYLEARKMPEMPLPCI</sequence>
<dbReference type="EMBL" id="JARYMX010000005">
    <property type="protein sequence ID" value="KAJ9546493.1"/>
    <property type="molecule type" value="Genomic_DNA"/>
</dbReference>
<dbReference type="Proteomes" id="UP001172457">
    <property type="component" value="Chromosome 5"/>
</dbReference>
<protein>
    <submittedName>
        <fullName evidence="1">Uncharacterized protein</fullName>
    </submittedName>
</protein>
<evidence type="ECO:0000313" key="2">
    <source>
        <dbReference type="Proteomes" id="UP001172457"/>
    </source>
</evidence>
<keyword evidence="2" id="KW-1185">Reference proteome</keyword>
<organism evidence="1 2">
    <name type="scientific">Centaurea solstitialis</name>
    <name type="common">yellow star-thistle</name>
    <dbReference type="NCBI Taxonomy" id="347529"/>
    <lineage>
        <taxon>Eukaryota</taxon>
        <taxon>Viridiplantae</taxon>
        <taxon>Streptophyta</taxon>
        <taxon>Embryophyta</taxon>
        <taxon>Tracheophyta</taxon>
        <taxon>Spermatophyta</taxon>
        <taxon>Magnoliopsida</taxon>
        <taxon>eudicotyledons</taxon>
        <taxon>Gunneridae</taxon>
        <taxon>Pentapetalae</taxon>
        <taxon>asterids</taxon>
        <taxon>campanulids</taxon>
        <taxon>Asterales</taxon>
        <taxon>Asteraceae</taxon>
        <taxon>Carduoideae</taxon>
        <taxon>Cardueae</taxon>
        <taxon>Centaureinae</taxon>
        <taxon>Centaurea</taxon>
    </lineage>
</organism>